<gene>
    <name evidence="1" type="ORF">LARSCL_LOCUS5</name>
</gene>
<evidence type="ECO:0000313" key="1">
    <source>
        <dbReference type="EMBL" id="CAL1260730.1"/>
    </source>
</evidence>
<organism evidence="1 2">
    <name type="scientific">Larinioides sclopetarius</name>
    <dbReference type="NCBI Taxonomy" id="280406"/>
    <lineage>
        <taxon>Eukaryota</taxon>
        <taxon>Metazoa</taxon>
        <taxon>Ecdysozoa</taxon>
        <taxon>Arthropoda</taxon>
        <taxon>Chelicerata</taxon>
        <taxon>Arachnida</taxon>
        <taxon>Araneae</taxon>
        <taxon>Araneomorphae</taxon>
        <taxon>Entelegynae</taxon>
        <taxon>Araneoidea</taxon>
        <taxon>Araneidae</taxon>
        <taxon>Larinioides</taxon>
    </lineage>
</organism>
<sequence length="115" mass="13397">MFKFQFTIQINFRINHFISDRQKYSTILSRLSCLLHTFRVSSFSVFQLVRRTQKQHQEEEDTRFPDEICPKMLPIEAPTSSKASTGGWDIYDPGASSKGCCKGARFFFAGRIFRM</sequence>
<accession>A0AAV1YP58</accession>
<name>A0AAV1YP58_9ARAC</name>
<reference evidence="1 2" key="1">
    <citation type="submission" date="2024-04" db="EMBL/GenBank/DDBJ databases">
        <authorList>
            <person name="Rising A."/>
            <person name="Reimegard J."/>
            <person name="Sonavane S."/>
            <person name="Akerstrom W."/>
            <person name="Nylinder S."/>
            <person name="Hedman E."/>
            <person name="Kallberg Y."/>
        </authorList>
    </citation>
    <scope>NUCLEOTIDE SEQUENCE [LARGE SCALE GENOMIC DNA]</scope>
</reference>
<dbReference type="EMBL" id="CAXIEN010000001">
    <property type="protein sequence ID" value="CAL1260730.1"/>
    <property type="molecule type" value="Genomic_DNA"/>
</dbReference>
<dbReference type="Proteomes" id="UP001497382">
    <property type="component" value="Unassembled WGS sequence"/>
</dbReference>
<evidence type="ECO:0000313" key="2">
    <source>
        <dbReference type="Proteomes" id="UP001497382"/>
    </source>
</evidence>
<dbReference type="AlphaFoldDB" id="A0AAV1YP58"/>
<protein>
    <submittedName>
        <fullName evidence="1">Uncharacterized protein</fullName>
    </submittedName>
</protein>
<comment type="caution">
    <text evidence="1">The sequence shown here is derived from an EMBL/GenBank/DDBJ whole genome shotgun (WGS) entry which is preliminary data.</text>
</comment>
<proteinExistence type="predicted"/>
<keyword evidence="2" id="KW-1185">Reference proteome</keyword>